<dbReference type="GO" id="GO:0000287">
    <property type="term" value="F:magnesium ion binding"/>
    <property type="evidence" value="ECO:0007669"/>
    <property type="project" value="TreeGrafter"/>
</dbReference>
<dbReference type="OrthoDB" id="9784466at2"/>
<dbReference type="Pfam" id="PF12710">
    <property type="entry name" value="HAD"/>
    <property type="match status" value="1"/>
</dbReference>
<dbReference type="PANTHER" id="PTHR43344:SF14">
    <property type="entry name" value="HAD-IB FAMILY HYDROLASE"/>
    <property type="match status" value="1"/>
</dbReference>
<dbReference type="Proteomes" id="UP000001235">
    <property type="component" value="Chromosome"/>
</dbReference>
<organism evidence="1 2">
    <name type="scientific">Gallionella capsiferriformans (strain ES-2)</name>
    <name type="common">Gallionella ferruginea capsiferriformans (strain ES-2)</name>
    <dbReference type="NCBI Taxonomy" id="395494"/>
    <lineage>
        <taxon>Bacteria</taxon>
        <taxon>Pseudomonadati</taxon>
        <taxon>Pseudomonadota</taxon>
        <taxon>Betaproteobacteria</taxon>
        <taxon>Nitrosomonadales</taxon>
        <taxon>Gallionellaceae</taxon>
        <taxon>Gallionella</taxon>
    </lineage>
</organism>
<dbReference type="STRING" id="395494.Galf_2855"/>
<dbReference type="CDD" id="cd02612">
    <property type="entry name" value="HAD_PGPPase"/>
    <property type="match status" value="1"/>
</dbReference>
<dbReference type="SUPFAM" id="SSF56784">
    <property type="entry name" value="HAD-like"/>
    <property type="match status" value="1"/>
</dbReference>
<reference evidence="1 2" key="1">
    <citation type="submission" date="2010-08" db="EMBL/GenBank/DDBJ databases">
        <title>Complete sequence of Gallionella capsiferriformans ES-2.</title>
        <authorList>
            <consortium name="US DOE Joint Genome Institute"/>
            <person name="Lucas S."/>
            <person name="Copeland A."/>
            <person name="Lapidus A."/>
            <person name="Cheng J.-F."/>
            <person name="Bruce D."/>
            <person name="Goodwin L."/>
            <person name="Pitluck S."/>
            <person name="Chertkov O."/>
            <person name="Davenport K.W."/>
            <person name="Detter J.C."/>
            <person name="Han C."/>
            <person name="Tapia R."/>
            <person name="Land M."/>
            <person name="Hauser L."/>
            <person name="Chang Y.-J."/>
            <person name="Jeffries C."/>
            <person name="Kyrpides N."/>
            <person name="Ivanova N."/>
            <person name="Mikhailova N."/>
            <person name="Shelobolina E.S."/>
            <person name="Picardal F."/>
            <person name="Roden E."/>
            <person name="Emerson D."/>
            <person name="Woyke T."/>
        </authorList>
    </citation>
    <scope>NUCLEOTIDE SEQUENCE [LARGE SCALE GENOMIC DNA]</scope>
    <source>
        <strain evidence="1 2">ES-2</strain>
    </source>
</reference>
<dbReference type="GO" id="GO:0005737">
    <property type="term" value="C:cytoplasm"/>
    <property type="evidence" value="ECO:0007669"/>
    <property type="project" value="TreeGrafter"/>
</dbReference>
<dbReference type="Gene3D" id="1.20.1440.100">
    <property type="entry name" value="SG protein - dephosphorylation function"/>
    <property type="match status" value="1"/>
</dbReference>
<dbReference type="AlphaFoldDB" id="D9SE25"/>
<evidence type="ECO:0000313" key="2">
    <source>
        <dbReference type="Proteomes" id="UP000001235"/>
    </source>
</evidence>
<dbReference type="NCBIfam" id="TIGR01488">
    <property type="entry name" value="HAD-SF-IB"/>
    <property type="match status" value="1"/>
</dbReference>
<dbReference type="eggNOG" id="COG0560">
    <property type="taxonomic scope" value="Bacteria"/>
</dbReference>
<sequence>MSQSEVVAAFDFDGTLTRRDTLLPFLLHTLGVWAVMVQALRLSRTLAAYALGLIDNGIAKERVFVACLGAKNIDALQQEADLFAAQVVPALLRPDAMRRLAWHKQQGHRCVLISASLELYVRPWAKIAGFDEVIATQLEIRDDRTLTGRMSGVNCFGAEKLRRLAALLGERSTYTLYAYGDSRGDRELLASADFSYYRQFPESR</sequence>
<name>D9SE25_GALCS</name>
<dbReference type="KEGG" id="gca:Galf_2855"/>
<dbReference type="Gene3D" id="3.40.50.1000">
    <property type="entry name" value="HAD superfamily/HAD-like"/>
    <property type="match status" value="1"/>
</dbReference>
<dbReference type="InterPro" id="IPR036412">
    <property type="entry name" value="HAD-like_sf"/>
</dbReference>
<dbReference type="InterPro" id="IPR006385">
    <property type="entry name" value="HAD_hydro_SerB1"/>
</dbReference>
<dbReference type="InterPro" id="IPR050582">
    <property type="entry name" value="HAD-like_SerB"/>
</dbReference>
<protein>
    <submittedName>
        <fullName evidence="1">HAD-superfamily subfamily IB hydrolase, TIGR01490</fullName>
    </submittedName>
</protein>
<dbReference type="HOGENOM" id="CLU_052657_2_1_4"/>
<dbReference type="RefSeq" id="WP_013294749.1">
    <property type="nucleotide sequence ID" value="NC_014394.1"/>
</dbReference>
<dbReference type="EMBL" id="CP002159">
    <property type="protein sequence ID" value="ADL56847.1"/>
    <property type="molecule type" value="Genomic_DNA"/>
</dbReference>
<dbReference type="InterPro" id="IPR023214">
    <property type="entry name" value="HAD_sf"/>
</dbReference>
<evidence type="ECO:0000313" key="1">
    <source>
        <dbReference type="EMBL" id="ADL56847.1"/>
    </source>
</evidence>
<dbReference type="PANTHER" id="PTHR43344">
    <property type="entry name" value="PHOSPHOSERINE PHOSPHATASE"/>
    <property type="match status" value="1"/>
</dbReference>
<gene>
    <name evidence="1" type="ordered locus">Galf_2855</name>
</gene>
<dbReference type="GO" id="GO:0036424">
    <property type="term" value="F:L-phosphoserine phosphatase activity"/>
    <property type="evidence" value="ECO:0007669"/>
    <property type="project" value="TreeGrafter"/>
</dbReference>
<dbReference type="GO" id="GO:0006564">
    <property type="term" value="P:L-serine biosynthetic process"/>
    <property type="evidence" value="ECO:0007669"/>
    <property type="project" value="TreeGrafter"/>
</dbReference>
<accession>D9SE25</accession>
<keyword evidence="1" id="KW-0378">Hydrolase</keyword>
<dbReference type="NCBIfam" id="TIGR01490">
    <property type="entry name" value="HAD-SF-IB-hyp1"/>
    <property type="match status" value="1"/>
</dbReference>
<proteinExistence type="predicted"/>
<keyword evidence="2" id="KW-1185">Reference proteome</keyword>